<sequence length="101" mass="11393">MKRKVQCRLLVLHGLASRFKQAPDSPQYPQIKELFGPDPLAFIEQSDLAFIAVLRVTARKCTISFVSFSPLQSSLSPGFSYGTSIIKHLETIVILQQFFYS</sequence>
<accession>A0A0A0KI22</accession>
<dbReference type="Gramene" id="KGN49218">
    <property type="protein sequence ID" value="KGN49218"/>
    <property type="gene ID" value="Csa_6G517260"/>
</dbReference>
<evidence type="ECO:0000313" key="2">
    <source>
        <dbReference type="Proteomes" id="UP000029981"/>
    </source>
</evidence>
<name>A0A0A0KI22_CUCSA</name>
<reference evidence="1 2" key="1">
    <citation type="journal article" date="2009" name="Nat. Genet.">
        <title>The genome of the cucumber, Cucumis sativus L.</title>
        <authorList>
            <person name="Huang S."/>
            <person name="Li R."/>
            <person name="Zhang Z."/>
            <person name="Li L."/>
            <person name="Gu X."/>
            <person name="Fan W."/>
            <person name="Lucas W.J."/>
            <person name="Wang X."/>
            <person name="Xie B."/>
            <person name="Ni P."/>
            <person name="Ren Y."/>
            <person name="Zhu H."/>
            <person name="Li J."/>
            <person name="Lin K."/>
            <person name="Jin W."/>
            <person name="Fei Z."/>
            <person name="Li G."/>
            <person name="Staub J."/>
            <person name="Kilian A."/>
            <person name="van der Vossen E.A."/>
            <person name="Wu Y."/>
            <person name="Guo J."/>
            <person name="He J."/>
            <person name="Jia Z."/>
            <person name="Ren Y."/>
            <person name="Tian G."/>
            <person name="Lu Y."/>
            <person name="Ruan J."/>
            <person name="Qian W."/>
            <person name="Wang M."/>
            <person name="Huang Q."/>
            <person name="Li B."/>
            <person name="Xuan Z."/>
            <person name="Cao J."/>
            <person name="Asan"/>
            <person name="Wu Z."/>
            <person name="Zhang J."/>
            <person name="Cai Q."/>
            <person name="Bai Y."/>
            <person name="Zhao B."/>
            <person name="Han Y."/>
            <person name="Li Y."/>
            <person name="Li X."/>
            <person name="Wang S."/>
            <person name="Shi Q."/>
            <person name="Liu S."/>
            <person name="Cho W.K."/>
            <person name="Kim J.Y."/>
            <person name="Xu Y."/>
            <person name="Heller-Uszynska K."/>
            <person name="Miao H."/>
            <person name="Cheng Z."/>
            <person name="Zhang S."/>
            <person name="Wu J."/>
            <person name="Yang Y."/>
            <person name="Kang H."/>
            <person name="Li M."/>
            <person name="Liang H."/>
            <person name="Ren X."/>
            <person name="Shi Z."/>
            <person name="Wen M."/>
            <person name="Jian M."/>
            <person name="Yang H."/>
            <person name="Zhang G."/>
            <person name="Yang Z."/>
            <person name="Chen R."/>
            <person name="Liu S."/>
            <person name="Li J."/>
            <person name="Ma L."/>
            <person name="Liu H."/>
            <person name="Zhou Y."/>
            <person name="Zhao J."/>
            <person name="Fang X."/>
            <person name="Li G."/>
            <person name="Fang L."/>
            <person name="Li Y."/>
            <person name="Liu D."/>
            <person name="Zheng H."/>
            <person name="Zhang Y."/>
            <person name="Qin N."/>
            <person name="Li Z."/>
            <person name="Yang G."/>
            <person name="Yang S."/>
            <person name="Bolund L."/>
            <person name="Kristiansen K."/>
            <person name="Zheng H."/>
            <person name="Li S."/>
            <person name="Zhang X."/>
            <person name="Yang H."/>
            <person name="Wang J."/>
            <person name="Sun R."/>
            <person name="Zhang B."/>
            <person name="Jiang S."/>
            <person name="Wang J."/>
            <person name="Du Y."/>
            <person name="Li S."/>
        </authorList>
    </citation>
    <scope>NUCLEOTIDE SEQUENCE [LARGE SCALE GENOMIC DNA]</scope>
    <source>
        <strain evidence="2">cv. 9930</strain>
    </source>
</reference>
<dbReference type="EMBL" id="CM002927">
    <property type="protein sequence ID" value="KGN49218.1"/>
    <property type="molecule type" value="Genomic_DNA"/>
</dbReference>
<reference evidence="1 2" key="4">
    <citation type="journal article" date="2011" name="BMC Genomics">
        <title>RNA-Seq improves annotation of protein-coding genes in the cucumber genome.</title>
        <authorList>
            <person name="Li Z."/>
            <person name="Zhang Z."/>
            <person name="Yan P."/>
            <person name="Huang S."/>
            <person name="Fei Z."/>
            <person name="Lin K."/>
        </authorList>
    </citation>
    <scope>NUCLEOTIDE SEQUENCE [LARGE SCALE GENOMIC DNA]</scope>
    <source>
        <strain evidence="2">cv. 9930</strain>
    </source>
</reference>
<reference evidence="1 2" key="2">
    <citation type="journal article" date="2009" name="PLoS ONE">
        <title>An integrated genetic and cytogenetic map of the cucumber genome.</title>
        <authorList>
            <person name="Ren Y."/>
            <person name="Zhang Z."/>
            <person name="Liu J."/>
            <person name="Staub J.E."/>
            <person name="Han Y."/>
            <person name="Cheng Z."/>
            <person name="Li X."/>
            <person name="Lu J."/>
            <person name="Miao H."/>
            <person name="Kang H."/>
            <person name="Xie B."/>
            <person name="Gu X."/>
            <person name="Wang X."/>
            <person name="Du Y."/>
            <person name="Jin W."/>
            <person name="Huang S."/>
        </authorList>
    </citation>
    <scope>NUCLEOTIDE SEQUENCE [LARGE SCALE GENOMIC DNA]</scope>
    <source>
        <strain evidence="2">cv. 9930</strain>
    </source>
</reference>
<keyword evidence="2" id="KW-1185">Reference proteome</keyword>
<dbReference type="Proteomes" id="UP000029981">
    <property type="component" value="Chromosome 6"/>
</dbReference>
<reference evidence="1 2" key="3">
    <citation type="journal article" date="2010" name="BMC Genomics">
        <title>Transcriptome sequencing and comparative analysis of cucumber flowers with different sex types.</title>
        <authorList>
            <person name="Guo S."/>
            <person name="Zheng Y."/>
            <person name="Joung J.G."/>
            <person name="Liu S."/>
            <person name="Zhang Z."/>
            <person name="Crasta O.R."/>
            <person name="Sobral B.W."/>
            <person name="Xu Y."/>
            <person name="Huang S."/>
            <person name="Fei Z."/>
        </authorList>
    </citation>
    <scope>NUCLEOTIDE SEQUENCE [LARGE SCALE GENOMIC DNA]</scope>
    <source>
        <strain evidence="2">cv. 9930</strain>
    </source>
</reference>
<gene>
    <name evidence="1" type="ORF">Csa_6G517260</name>
</gene>
<proteinExistence type="predicted"/>
<evidence type="ECO:0000313" key="1">
    <source>
        <dbReference type="EMBL" id="KGN49218.1"/>
    </source>
</evidence>
<dbReference type="AlphaFoldDB" id="A0A0A0KI22"/>
<protein>
    <submittedName>
        <fullName evidence="1">Uncharacterized protein</fullName>
    </submittedName>
</protein>
<organism evidence="1 2">
    <name type="scientific">Cucumis sativus</name>
    <name type="common">Cucumber</name>
    <dbReference type="NCBI Taxonomy" id="3659"/>
    <lineage>
        <taxon>Eukaryota</taxon>
        <taxon>Viridiplantae</taxon>
        <taxon>Streptophyta</taxon>
        <taxon>Embryophyta</taxon>
        <taxon>Tracheophyta</taxon>
        <taxon>Spermatophyta</taxon>
        <taxon>Magnoliopsida</taxon>
        <taxon>eudicotyledons</taxon>
        <taxon>Gunneridae</taxon>
        <taxon>Pentapetalae</taxon>
        <taxon>rosids</taxon>
        <taxon>fabids</taxon>
        <taxon>Cucurbitales</taxon>
        <taxon>Cucurbitaceae</taxon>
        <taxon>Benincaseae</taxon>
        <taxon>Cucumis</taxon>
    </lineage>
</organism>